<dbReference type="RefSeq" id="WP_201366777.1">
    <property type="nucleotide sequence ID" value="NZ_BNJJ01000033.1"/>
</dbReference>
<dbReference type="Proteomes" id="UP000635565">
    <property type="component" value="Unassembled WGS sequence"/>
</dbReference>
<name>A0ABQ3VU87_9CHLR</name>
<reference evidence="1 2" key="1">
    <citation type="journal article" date="2021" name="Int. J. Syst. Evol. Microbiol.">
        <title>Reticulibacter mediterranei gen. nov., sp. nov., within the new family Reticulibacteraceae fam. nov., and Ktedonospora formicarum gen. nov., sp. nov., Ktedonobacter robiniae sp. nov., Dictyobacter formicarum sp. nov. and Dictyobacter arantiisoli sp. nov., belonging to the class Ktedonobacteria.</title>
        <authorList>
            <person name="Yabe S."/>
            <person name="Zheng Y."/>
            <person name="Wang C.M."/>
            <person name="Sakai Y."/>
            <person name="Abe K."/>
            <person name="Yokota A."/>
            <person name="Donadio S."/>
            <person name="Cavaletti L."/>
            <person name="Monciardini P."/>
        </authorList>
    </citation>
    <scope>NUCLEOTIDE SEQUENCE [LARGE SCALE GENOMIC DNA]</scope>
    <source>
        <strain evidence="1 2">SOSP1-9</strain>
    </source>
</reference>
<comment type="caution">
    <text evidence="1">The sequence shown here is derived from an EMBL/GenBank/DDBJ whole genome shotgun (WGS) entry which is preliminary data.</text>
</comment>
<evidence type="ECO:0000313" key="2">
    <source>
        <dbReference type="Proteomes" id="UP000635565"/>
    </source>
</evidence>
<evidence type="ECO:0008006" key="3">
    <source>
        <dbReference type="Google" id="ProtNLM"/>
    </source>
</evidence>
<sequence length="135" mass="14675">MPTTTLPKKLQLKAEQHALILHAPPGYLDTLAPLPPGVKVVQSGDGQYDFVQLFIKNLADLQATLPAAVQAVKPDGLFWIAYPKGGAKAGTDVNRDILWEAVSQHNLTGVSLIALDETWSCMRFRAADKVASKRQ</sequence>
<accession>A0ABQ3VU87</accession>
<gene>
    <name evidence="1" type="ORF">KSZ_72600</name>
</gene>
<organism evidence="1 2">
    <name type="scientific">Dictyobacter formicarum</name>
    <dbReference type="NCBI Taxonomy" id="2778368"/>
    <lineage>
        <taxon>Bacteria</taxon>
        <taxon>Bacillati</taxon>
        <taxon>Chloroflexota</taxon>
        <taxon>Ktedonobacteria</taxon>
        <taxon>Ktedonobacterales</taxon>
        <taxon>Dictyobacteraceae</taxon>
        <taxon>Dictyobacter</taxon>
    </lineage>
</organism>
<evidence type="ECO:0000313" key="1">
    <source>
        <dbReference type="EMBL" id="GHO89254.1"/>
    </source>
</evidence>
<proteinExistence type="predicted"/>
<dbReference type="EMBL" id="BNJJ01000033">
    <property type="protein sequence ID" value="GHO89254.1"/>
    <property type="molecule type" value="Genomic_DNA"/>
</dbReference>
<keyword evidence="2" id="KW-1185">Reference proteome</keyword>
<protein>
    <recommendedName>
        <fullName evidence="3">DUF3052 domain-containing protein</fullName>
    </recommendedName>
</protein>